<accession>A0A7C2B7Q5</accession>
<keyword evidence="1" id="KW-0175">Coiled coil</keyword>
<dbReference type="PANTHER" id="PTHR32114:SF2">
    <property type="entry name" value="ABC TRANSPORTER ABCH.3"/>
    <property type="match status" value="1"/>
</dbReference>
<sequence length="850" mass="98120">MIPTRLELRQFLCYRDPVEVDFTGLRLACLCGENGAGKSALLDAITWALWEQARAGNTHLVSLGELETRVEFSFVLDGTEYRVVRGYTAAGRTRSLLELHVRRDDGWYPLASGGKQAVQREIDRLLGISYTTFVNSVFLLQGKADEFTRKTPAERKRILAELLELDRYERYRELARDEGKRLREERIRREQELELLRTRAAMVPVLQAQVRELDEVIRVRQERLTHYREHLAARQERLQRLKLEVTRYRERQRQQSELTNQLERLREEEGRLAQDLERYQQFLRHEADIRQRAGELERIRRELDEIARIAVTREQLGDEIRRTERELEARRRELVAQLHAVETQRRQREQELRQQPALEAERACLSRELERLAALRQEYQALCDRLSDLRTQQTELVTLGKQLRKELEDLAAQLARLDEIGAVCPVCLRPLSEEDRARQRAELFTKGQAVRKEFDSLGEEVNRLNAQVKELQRRQQELANALQREADLQAEIGRVTARLERLEVVQQELARLERQHEELLWAQEHDVQIGVLAARLAELERQLAELPYDANRHAELQRRARELEPVQEELRMLEQARLTIQFGTQQLSQLAAQRATIEQQLAELQNELVQLPNPEAELVEAEQAVAAAQEAVAMAEAELHQAQAERGAARQRLEDAENAAAAAREIEAELERLAREHAVLEELEHAFGKHGIQTLILENVLPELADVTNEILDRLPGNTLRVDFATQRDRASGDGAIETLDILISDEFGQRPYELYSGGEAFRINFALRVALSLLLAQRAGRRLETLVIDEGFGTQDAKGREGLVQALQAVQDRFALILVITHIEELKEQFPQRIEVYKTPAGSRVSIVI</sequence>
<organism evidence="3">
    <name type="scientific">Thermomicrobium roseum</name>
    <dbReference type="NCBI Taxonomy" id="500"/>
    <lineage>
        <taxon>Bacteria</taxon>
        <taxon>Pseudomonadati</taxon>
        <taxon>Thermomicrobiota</taxon>
        <taxon>Thermomicrobia</taxon>
        <taxon>Thermomicrobiales</taxon>
        <taxon>Thermomicrobiaceae</taxon>
        <taxon>Thermomicrobium</taxon>
    </lineage>
</organism>
<protein>
    <submittedName>
        <fullName evidence="3">SMC family ATPase</fullName>
    </submittedName>
</protein>
<dbReference type="AlphaFoldDB" id="A0A7C2B7Q5"/>
<name>A0A7C2B7Q5_THERO</name>
<evidence type="ECO:0000313" key="3">
    <source>
        <dbReference type="EMBL" id="HEF65781.1"/>
    </source>
</evidence>
<dbReference type="Pfam" id="PF13476">
    <property type="entry name" value="AAA_23"/>
    <property type="match status" value="1"/>
</dbReference>
<dbReference type="Gene3D" id="3.40.50.300">
    <property type="entry name" value="P-loop containing nucleotide triphosphate hydrolases"/>
    <property type="match status" value="2"/>
</dbReference>
<feature type="domain" description="Rad50/SbcC-type AAA" evidence="2">
    <location>
        <begin position="5"/>
        <end position="197"/>
    </location>
</feature>
<dbReference type="SUPFAM" id="SSF75712">
    <property type="entry name" value="Rad50 coiled-coil Zn hook"/>
    <property type="match status" value="1"/>
</dbReference>
<gene>
    <name evidence="3" type="ORF">ENP47_09320</name>
</gene>
<reference evidence="3" key="1">
    <citation type="journal article" date="2020" name="mSystems">
        <title>Genome- and Community-Level Interaction Insights into Carbon Utilization and Element Cycling Functions of Hydrothermarchaeota in Hydrothermal Sediment.</title>
        <authorList>
            <person name="Zhou Z."/>
            <person name="Liu Y."/>
            <person name="Xu W."/>
            <person name="Pan J."/>
            <person name="Luo Z.H."/>
            <person name="Li M."/>
        </authorList>
    </citation>
    <scope>NUCLEOTIDE SEQUENCE [LARGE SCALE GENOMIC DNA]</scope>
    <source>
        <strain evidence="3">SpSt-222</strain>
    </source>
</reference>
<feature type="coiled-coil region" evidence="1">
    <location>
        <begin position="224"/>
        <end position="282"/>
    </location>
</feature>
<dbReference type="InterPro" id="IPR038729">
    <property type="entry name" value="Rad50/SbcC_AAA"/>
</dbReference>
<evidence type="ECO:0000256" key="1">
    <source>
        <dbReference type="SAM" id="Coils"/>
    </source>
</evidence>
<feature type="coiled-coil region" evidence="1">
    <location>
        <begin position="454"/>
        <end position="542"/>
    </location>
</feature>
<dbReference type="SUPFAM" id="SSF52540">
    <property type="entry name" value="P-loop containing nucleoside triphosphate hydrolases"/>
    <property type="match status" value="2"/>
</dbReference>
<comment type="caution">
    <text evidence="3">The sequence shown here is derived from an EMBL/GenBank/DDBJ whole genome shotgun (WGS) entry which is preliminary data.</text>
</comment>
<dbReference type="EMBL" id="DSJL01000011">
    <property type="protein sequence ID" value="HEF65781.1"/>
    <property type="molecule type" value="Genomic_DNA"/>
</dbReference>
<dbReference type="InterPro" id="IPR027417">
    <property type="entry name" value="P-loop_NTPase"/>
</dbReference>
<feature type="coiled-coil region" evidence="1">
    <location>
        <begin position="306"/>
        <end position="420"/>
    </location>
</feature>
<proteinExistence type="predicted"/>
<evidence type="ECO:0000259" key="2">
    <source>
        <dbReference type="Pfam" id="PF13476"/>
    </source>
</evidence>
<feature type="coiled-coil region" evidence="1">
    <location>
        <begin position="587"/>
        <end position="686"/>
    </location>
</feature>
<dbReference type="PANTHER" id="PTHR32114">
    <property type="entry name" value="ABC TRANSPORTER ABCH.3"/>
    <property type="match status" value="1"/>
</dbReference>
<dbReference type="Gene3D" id="1.10.287.510">
    <property type="entry name" value="Helix hairpin bin"/>
    <property type="match status" value="1"/>
</dbReference>